<keyword evidence="1" id="KW-1133">Transmembrane helix</keyword>
<dbReference type="PANTHER" id="PTHR35813:SF1">
    <property type="entry name" value="INNER MEMBRANE PROTEIN YBAN"/>
    <property type="match status" value="1"/>
</dbReference>
<evidence type="ECO:0000256" key="1">
    <source>
        <dbReference type="SAM" id="Phobius"/>
    </source>
</evidence>
<keyword evidence="1" id="KW-0812">Transmembrane</keyword>
<protein>
    <recommendedName>
        <fullName evidence="3">DUF454 domain-containing protein</fullName>
    </recommendedName>
</protein>
<dbReference type="AlphaFoldDB" id="A0A075HKC7"/>
<dbReference type="InterPro" id="IPR007401">
    <property type="entry name" value="DUF454"/>
</dbReference>
<evidence type="ECO:0008006" key="3">
    <source>
        <dbReference type="Google" id="ProtNLM"/>
    </source>
</evidence>
<dbReference type="PANTHER" id="PTHR35813">
    <property type="entry name" value="INNER MEMBRANE PROTEIN YBAN"/>
    <property type="match status" value="1"/>
</dbReference>
<dbReference type="EMBL" id="KF901035">
    <property type="protein sequence ID" value="AIF15730.1"/>
    <property type="molecule type" value="Genomic_DNA"/>
</dbReference>
<dbReference type="Pfam" id="PF04304">
    <property type="entry name" value="DUF454"/>
    <property type="match status" value="1"/>
</dbReference>
<organism evidence="2">
    <name type="scientific">uncultured marine group II/III euryarchaeote KM3_71_C12</name>
    <dbReference type="NCBI Taxonomy" id="1456493"/>
    <lineage>
        <taxon>Archaea</taxon>
        <taxon>Methanobacteriati</taxon>
        <taxon>Methanobacteriota</taxon>
        <taxon>environmental samples</taxon>
    </lineage>
</organism>
<dbReference type="GO" id="GO:0005886">
    <property type="term" value="C:plasma membrane"/>
    <property type="evidence" value="ECO:0007669"/>
    <property type="project" value="TreeGrafter"/>
</dbReference>
<sequence>MRIGAWNAAGRTLRFMATIQPPRTMEHLGTIDEVVERYCVASSPAKSRLYVGLGSLFLVFAVIGVWVPGWPTVSWAVPAAFLFSMSSERMFRLTLTNRYFGSAMFDYYATGKTIPKHAKYATVGLIALMASFSAYFVWLVSTKGDGVLTDPSSWNGADPGFGAGTVILVGLFGMWYVGFRVRTRE</sequence>
<reference evidence="2" key="1">
    <citation type="journal article" date="2014" name="Genome Biol. Evol.">
        <title>Pangenome evidence for extensive interdomain horizontal transfer affecting lineage core and shell genes in uncultured planktonic thaumarchaeota and euryarchaeota.</title>
        <authorList>
            <person name="Deschamps P."/>
            <person name="Zivanovic Y."/>
            <person name="Moreira D."/>
            <person name="Rodriguez-Valera F."/>
            <person name="Lopez-Garcia P."/>
        </authorList>
    </citation>
    <scope>NUCLEOTIDE SEQUENCE</scope>
</reference>
<feature type="transmembrane region" description="Helical" evidence="1">
    <location>
        <begin position="73"/>
        <end position="91"/>
    </location>
</feature>
<name>A0A075HKC7_9EURY</name>
<feature type="transmembrane region" description="Helical" evidence="1">
    <location>
        <begin position="160"/>
        <end position="179"/>
    </location>
</feature>
<proteinExistence type="predicted"/>
<evidence type="ECO:0000313" key="2">
    <source>
        <dbReference type="EMBL" id="AIF15730.1"/>
    </source>
</evidence>
<keyword evidence="1" id="KW-0472">Membrane</keyword>
<feature type="transmembrane region" description="Helical" evidence="1">
    <location>
        <begin position="120"/>
        <end position="140"/>
    </location>
</feature>
<accession>A0A075HKC7</accession>
<feature type="transmembrane region" description="Helical" evidence="1">
    <location>
        <begin position="49"/>
        <end position="67"/>
    </location>
</feature>